<dbReference type="InterPro" id="IPR036070">
    <property type="entry name" value="Nop_dom_sf"/>
</dbReference>
<reference evidence="11 12" key="1">
    <citation type="journal article" date="2018" name="Mol. Biol. Evol.">
        <title>Broad Genomic Sampling Reveals a Smut Pathogenic Ancestry of the Fungal Clade Ustilaginomycotina.</title>
        <authorList>
            <person name="Kijpornyongpan T."/>
            <person name="Mondo S.J."/>
            <person name="Barry K."/>
            <person name="Sandor L."/>
            <person name="Lee J."/>
            <person name="Lipzen A."/>
            <person name="Pangilinan J."/>
            <person name="LaButti K."/>
            <person name="Hainaut M."/>
            <person name="Henrissat B."/>
            <person name="Grigoriev I.V."/>
            <person name="Spatafora J.W."/>
            <person name="Aime M.C."/>
        </authorList>
    </citation>
    <scope>NUCLEOTIDE SEQUENCE [LARGE SCALE GENOMIC DNA]</scope>
    <source>
        <strain evidence="11 12">MCA 4718</strain>
    </source>
</reference>
<dbReference type="GO" id="GO:0071011">
    <property type="term" value="C:precatalytic spliceosome"/>
    <property type="evidence" value="ECO:0007669"/>
    <property type="project" value="TreeGrafter"/>
</dbReference>
<feature type="compositionally biased region" description="Low complexity" evidence="9">
    <location>
        <begin position="528"/>
        <end position="553"/>
    </location>
</feature>
<dbReference type="Pfam" id="PF01798">
    <property type="entry name" value="Nop"/>
    <property type="match status" value="1"/>
</dbReference>
<dbReference type="GO" id="GO:0005687">
    <property type="term" value="C:U4 snRNP"/>
    <property type="evidence" value="ECO:0007669"/>
    <property type="project" value="TreeGrafter"/>
</dbReference>
<evidence type="ECO:0000256" key="3">
    <source>
        <dbReference type="ARBA" id="ARBA00022664"/>
    </source>
</evidence>
<evidence type="ECO:0000256" key="4">
    <source>
        <dbReference type="ARBA" id="ARBA00022728"/>
    </source>
</evidence>
<dbReference type="InterPro" id="IPR042239">
    <property type="entry name" value="Nop_C"/>
</dbReference>
<evidence type="ECO:0000256" key="6">
    <source>
        <dbReference type="ARBA" id="ARBA00023187"/>
    </source>
</evidence>
<dbReference type="GO" id="GO:0000244">
    <property type="term" value="P:spliceosomal tri-snRNP complex assembly"/>
    <property type="evidence" value="ECO:0007669"/>
    <property type="project" value="InterPro"/>
</dbReference>
<dbReference type="InterPro" id="IPR019175">
    <property type="entry name" value="Prp31_C"/>
</dbReference>
<dbReference type="EMBL" id="KZ819336">
    <property type="protein sequence ID" value="PWN18456.1"/>
    <property type="molecule type" value="Genomic_DNA"/>
</dbReference>
<dbReference type="GO" id="GO:0003723">
    <property type="term" value="F:RNA binding"/>
    <property type="evidence" value="ECO:0007669"/>
    <property type="project" value="UniProtKB-KW"/>
</dbReference>
<organism evidence="11 12">
    <name type="scientific">Pseudomicrostroma glucosiphilum</name>
    <dbReference type="NCBI Taxonomy" id="1684307"/>
    <lineage>
        <taxon>Eukaryota</taxon>
        <taxon>Fungi</taxon>
        <taxon>Dikarya</taxon>
        <taxon>Basidiomycota</taxon>
        <taxon>Ustilaginomycotina</taxon>
        <taxon>Exobasidiomycetes</taxon>
        <taxon>Microstromatales</taxon>
        <taxon>Microstromatales incertae sedis</taxon>
        <taxon>Pseudomicrostroma</taxon>
    </lineage>
</organism>
<dbReference type="OrthoDB" id="4771285at2759"/>
<evidence type="ECO:0000256" key="2">
    <source>
        <dbReference type="ARBA" id="ARBA00005572"/>
    </source>
</evidence>
<comment type="subcellular location">
    <subcellularLocation>
        <location evidence="1">Nucleus</location>
    </subcellularLocation>
</comment>
<dbReference type="Gene3D" id="1.10.246.90">
    <property type="entry name" value="Nop domain"/>
    <property type="match status" value="1"/>
</dbReference>
<feature type="region of interest" description="Disordered" evidence="9">
    <location>
        <begin position="591"/>
        <end position="635"/>
    </location>
</feature>
<dbReference type="AlphaFoldDB" id="A0A316TYY4"/>
<evidence type="ECO:0000313" key="12">
    <source>
        <dbReference type="Proteomes" id="UP000245942"/>
    </source>
</evidence>
<feature type="compositionally biased region" description="Acidic residues" evidence="9">
    <location>
        <begin position="42"/>
        <end position="58"/>
    </location>
</feature>
<keyword evidence="3" id="KW-0507">mRNA processing</keyword>
<evidence type="ECO:0000256" key="9">
    <source>
        <dbReference type="SAM" id="MobiDB-lite"/>
    </source>
</evidence>
<feature type="domain" description="Nop" evidence="10">
    <location>
        <begin position="283"/>
        <end position="411"/>
    </location>
</feature>
<evidence type="ECO:0000256" key="8">
    <source>
        <dbReference type="ARBA" id="ARBA00023274"/>
    </source>
</evidence>
<dbReference type="STRING" id="1684307.A0A316TYY4"/>
<evidence type="ECO:0000256" key="1">
    <source>
        <dbReference type="ARBA" id="ARBA00004123"/>
    </source>
</evidence>
<feature type="region of interest" description="Disordered" evidence="9">
    <location>
        <begin position="1"/>
        <end position="82"/>
    </location>
</feature>
<dbReference type="PANTHER" id="PTHR13904">
    <property type="entry name" value="PRE-MRNA SPLICING FACTOR PRP31"/>
    <property type="match status" value="1"/>
</dbReference>
<evidence type="ECO:0000256" key="7">
    <source>
        <dbReference type="ARBA" id="ARBA00023242"/>
    </source>
</evidence>
<dbReference type="SMART" id="SM00931">
    <property type="entry name" value="NOSIC"/>
    <property type="match status" value="1"/>
</dbReference>
<keyword evidence="12" id="KW-1185">Reference proteome</keyword>
<dbReference type="InterPro" id="IPR012976">
    <property type="entry name" value="NOSIC"/>
</dbReference>
<dbReference type="GeneID" id="37015001"/>
<name>A0A316TYY4_9BASI</name>
<proteinExistence type="inferred from homology"/>
<dbReference type="Gene3D" id="1.10.287.4070">
    <property type="match status" value="1"/>
</dbReference>
<keyword evidence="6" id="KW-0508">mRNA splicing</keyword>
<gene>
    <name evidence="11" type="ORF">BCV69DRAFT_285084</name>
</gene>
<sequence>MSGYADELLNDFGSDDDEQDQKPAATAASNGDSNGKRKWEDDLADLDDGDDDGDDDVDPGERVDENSKLKLGKDSIAPSAELRSEDIKDLDFGPESVPSVSSISTLLSSSKVQATIARIEHFKNKASSSASSSSSTEANLVAQMQVEGILEHSEEYQLIVRANNLAVEVENEITLVHKFIRDHYNARFPELDTVIPRAWEHVRAVEALGNPDDLSAPKEGSSLESLLPRELVVPISIAASTTSGKKLSQQEWDKVQEGCKTVHELARVTRLILEYVESRMSFIAPNLSALVGSNVATKLLGVAGGLTALSKIPACNIQVLGAAAKKASLGALGLSSNLGGNLSGESRHVGFIDQAPLMSEVPPEYHRQAVRLISAKVALVSRMDVNHSEPLGTYGSKLRAELSQKIEKLLEAAPAKMVKALPVPVEGNGHKKRRGGRRARKMKELYGASELRKLQNRVEFGKAEEEMGAFDETVGLGMAGSSSASGRIRAGVGENRTKAKMSKKNQGRLEAIRRGNARTNLDEMLGPSSSSSSFPARGAANGISSSATSSGTQTSLAFTPVQGIELADPTQRARKVDEANDKWFRQGQFSLLPGVKGGATPLVPSSGTVGQTGGKTGLGSGPGSGSMGPPAAPRR</sequence>
<dbReference type="Pfam" id="PF09785">
    <property type="entry name" value="Prp31_C"/>
    <property type="match status" value="1"/>
</dbReference>
<dbReference type="InterPro" id="IPR027105">
    <property type="entry name" value="Prp31"/>
</dbReference>
<dbReference type="PROSITE" id="PS51358">
    <property type="entry name" value="NOP"/>
    <property type="match status" value="1"/>
</dbReference>
<dbReference type="GO" id="GO:0046540">
    <property type="term" value="C:U4/U6 x U5 tri-snRNP complex"/>
    <property type="evidence" value="ECO:0007669"/>
    <property type="project" value="InterPro"/>
</dbReference>
<evidence type="ECO:0000313" key="11">
    <source>
        <dbReference type="EMBL" id="PWN18456.1"/>
    </source>
</evidence>
<dbReference type="InterPro" id="IPR002687">
    <property type="entry name" value="Nop_dom"/>
</dbReference>
<keyword evidence="7" id="KW-0539">Nucleus</keyword>
<keyword evidence="5" id="KW-0694">RNA-binding</keyword>
<dbReference type="Proteomes" id="UP000245942">
    <property type="component" value="Unassembled WGS sequence"/>
</dbReference>
<feature type="compositionally biased region" description="Gly residues" evidence="9">
    <location>
        <begin position="610"/>
        <end position="626"/>
    </location>
</feature>
<keyword evidence="4" id="KW-0747">Spliceosome</keyword>
<evidence type="ECO:0000256" key="5">
    <source>
        <dbReference type="ARBA" id="ARBA00022884"/>
    </source>
</evidence>
<dbReference type="SUPFAM" id="SSF89124">
    <property type="entry name" value="Nop domain"/>
    <property type="match status" value="1"/>
</dbReference>
<dbReference type="FunFam" id="1.10.287.4070:FF:000003">
    <property type="entry name" value="U4/U6 small nuclear ribonucleoprotein PRP31"/>
    <property type="match status" value="1"/>
</dbReference>
<dbReference type="PANTHER" id="PTHR13904:SF0">
    <property type="entry name" value="U4_U6 SMALL NUCLEAR RIBONUCLEOPROTEIN PRP31"/>
    <property type="match status" value="1"/>
</dbReference>
<accession>A0A316TYY4</accession>
<feature type="compositionally biased region" description="Basic and acidic residues" evidence="9">
    <location>
        <begin position="59"/>
        <end position="73"/>
    </location>
</feature>
<comment type="similarity">
    <text evidence="2">Belongs to the PRP31 family.</text>
</comment>
<feature type="region of interest" description="Disordered" evidence="9">
    <location>
        <begin position="521"/>
        <end position="553"/>
    </location>
</feature>
<protein>
    <submittedName>
        <fullName evidence="11">Nop domain-containing protein</fullName>
    </submittedName>
</protein>
<evidence type="ECO:0000259" key="10">
    <source>
        <dbReference type="PROSITE" id="PS51358"/>
    </source>
</evidence>
<dbReference type="RefSeq" id="XP_025345616.1">
    <property type="nucleotide sequence ID" value="XM_025493267.1"/>
</dbReference>
<keyword evidence="8" id="KW-0687">Ribonucleoprotein</keyword>